<gene>
    <name evidence="1" type="ORF">UV09_C0028G0015</name>
</gene>
<dbReference type="SUPFAM" id="SSF89550">
    <property type="entry name" value="PHP domain-like"/>
    <property type="match status" value="1"/>
</dbReference>
<keyword evidence="1" id="KW-0347">Helicase</keyword>
<name>A0A0G0ZAQ9_9BACT</name>
<dbReference type="PANTHER" id="PTHR40084">
    <property type="entry name" value="PHOSPHOHYDROLASE, PHP FAMILY"/>
    <property type="match status" value="1"/>
</dbReference>
<dbReference type="InterPro" id="IPR016195">
    <property type="entry name" value="Pol/histidinol_Pase-like"/>
</dbReference>
<dbReference type="Gene3D" id="3.20.20.140">
    <property type="entry name" value="Metal-dependent hydrolases"/>
    <property type="match status" value="1"/>
</dbReference>
<dbReference type="PATRIC" id="fig|1618442.3.peg.1071"/>
<dbReference type="GO" id="GO:0004386">
    <property type="term" value="F:helicase activity"/>
    <property type="evidence" value="ECO:0007669"/>
    <property type="project" value="UniProtKB-KW"/>
</dbReference>
<evidence type="ECO:0000313" key="1">
    <source>
        <dbReference type="EMBL" id="KKS45795.1"/>
    </source>
</evidence>
<dbReference type="AlphaFoldDB" id="A0A0G0ZAQ9"/>
<accession>A0A0G0ZAQ9</accession>
<keyword evidence="1" id="KW-0547">Nucleotide-binding</keyword>
<reference evidence="1 2" key="1">
    <citation type="journal article" date="2015" name="Nature">
        <title>rRNA introns, odd ribosomes, and small enigmatic genomes across a large radiation of phyla.</title>
        <authorList>
            <person name="Brown C.T."/>
            <person name="Hug L.A."/>
            <person name="Thomas B.C."/>
            <person name="Sharon I."/>
            <person name="Castelle C.J."/>
            <person name="Singh A."/>
            <person name="Wilkins M.J."/>
            <person name="Williams K.H."/>
            <person name="Banfield J.F."/>
        </authorList>
    </citation>
    <scope>NUCLEOTIDE SEQUENCE [LARGE SCALE GENOMIC DNA]</scope>
</reference>
<dbReference type="EMBL" id="LCDD01000028">
    <property type="protein sequence ID" value="KKS45795.1"/>
    <property type="molecule type" value="Genomic_DNA"/>
</dbReference>
<comment type="caution">
    <text evidence="1">The sequence shown here is derived from an EMBL/GenBank/DDBJ whole genome shotgun (WGS) entry which is preliminary data.</text>
</comment>
<sequence length="452" mass="50704">MKIISDLQIHSKYARAVSPEMVVPKIWEWAKRKGIGLIATGDWTHPLWMREIKNNLEETGHGLLKLKNSPPAGSDGPQFLLETEVSCIYSQGGRLRRIHTMIWAPSIDSAEKINKKLLSLGANLMSDGRPIMGLSSLQIADVVFSIDPKALIVPAHIWTPWFSLYGSQSGFDSIEECFGRFARYIYAVETGLSSNPQMNWRVKELDTRSIVSFSDAHSGPKLGREATVFELSELSFESIRQALMNPSRKQSGEQSLNRIVYTLEFYPEEGKYHYTGHRNCQVKQTPEETREKGTLCPVCGKKLTVGVMHRVDQLAGRSEEELKMEKVIEDNGILASFYRSETLPDRPPFIMLVPLAEIIAEVNGGQPTSKGVQNEYFKLVDYFGTEFKVLTEVKTDDLTKISGEKISSAIGKVRSGDIFVDPGYDGVFGKVKIHSEEKTETESAVKKQMSLF</sequence>
<dbReference type="PANTHER" id="PTHR40084:SF1">
    <property type="entry name" value="PHOSPHOTRANSFERASE"/>
    <property type="match status" value="1"/>
</dbReference>
<keyword evidence="1" id="KW-0378">Hydrolase</keyword>
<protein>
    <submittedName>
        <fullName evidence="1">And RNA helicase protein</fullName>
    </submittedName>
</protein>
<dbReference type="Proteomes" id="UP000034320">
    <property type="component" value="Unassembled WGS sequence"/>
</dbReference>
<organism evidence="1 2">
    <name type="scientific">Candidatus Gottesmanbacteria bacterium GW2011_GWA2_42_18</name>
    <dbReference type="NCBI Taxonomy" id="1618442"/>
    <lineage>
        <taxon>Bacteria</taxon>
        <taxon>Candidatus Gottesmaniibacteriota</taxon>
    </lineage>
</organism>
<keyword evidence="1" id="KW-0067">ATP-binding</keyword>
<evidence type="ECO:0000313" key="2">
    <source>
        <dbReference type="Proteomes" id="UP000034320"/>
    </source>
</evidence>
<dbReference type="CDD" id="cd19067">
    <property type="entry name" value="PfuEndoQ-like"/>
    <property type="match status" value="1"/>
</dbReference>
<proteinExistence type="predicted"/>